<dbReference type="Proteomes" id="UP000215731">
    <property type="component" value="Unassembled WGS sequence"/>
</dbReference>
<sequence>MVLVLLQVSIQYYRREDSNAGRIEQIAVLVSVFFAAALLTSSGYNAADLLLRLEYPQLIQDGLLFIQNSLLLLTLPVLFIILAVITDILDGVEISTEFSLESLRSGTEQESNTSGTDEESKNTGEATNE</sequence>
<evidence type="ECO:0000256" key="1">
    <source>
        <dbReference type="SAM" id="MobiDB-lite"/>
    </source>
</evidence>
<protein>
    <submittedName>
        <fullName evidence="3">Uncharacterized protein</fullName>
    </submittedName>
</protein>
<keyword evidence="2" id="KW-1133">Transmembrane helix</keyword>
<comment type="caution">
    <text evidence="3">The sequence shown here is derived from an EMBL/GenBank/DDBJ whole genome shotgun (WGS) entry which is preliminary data.</text>
</comment>
<feature type="compositionally biased region" description="Polar residues" evidence="1">
    <location>
        <begin position="102"/>
        <end position="115"/>
    </location>
</feature>
<organism evidence="3 4">
    <name type="scientific">Halorubrum ezzemoulense</name>
    <name type="common">Halorubrum chaoviator</name>
    <dbReference type="NCBI Taxonomy" id="337243"/>
    <lineage>
        <taxon>Archaea</taxon>
        <taxon>Methanobacteriati</taxon>
        <taxon>Methanobacteriota</taxon>
        <taxon>Stenosarchaea group</taxon>
        <taxon>Halobacteria</taxon>
        <taxon>Halobacteriales</taxon>
        <taxon>Haloferacaceae</taxon>
        <taxon>Halorubrum</taxon>
    </lineage>
</organism>
<evidence type="ECO:0000313" key="4">
    <source>
        <dbReference type="Proteomes" id="UP000215731"/>
    </source>
</evidence>
<name>A0A256IWJ6_HALEZ</name>
<evidence type="ECO:0000256" key="2">
    <source>
        <dbReference type="SAM" id="Phobius"/>
    </source>
</evidence>
<reference evidence="3 4" key="1">
    <citation type="journal article" date="2014" name="Front. Microbiol.">
        <title>Population and genomic analysis of the genus Halorubrum.</title>
        <authorList>
            <person name="Fullmer M.S."/>
            <person name="Soucy S.M."/>
            <person name="Swithers K.S."/>
            <person name="Makkay A.M."/>
            <person name="Wheeler R."/>
            <person name="Ventosa A."/>
            <person name="Gogarten J.P."/>
            <person name="Papke R.T."/>
        </authorList>
    </citation>
    <scope>NUCLEOTIDE SEQUENCE [LARGE SCALE GENOMIC DNA]</scope>
    <source>
        <strain evidence="3 4">Ga36</strain>
    </source>
</reference>
<keyword evidence="2" id="KW-0812">Transmembrane</keyword>
<keyword evidence="2" id="KW-0472">Membrane</keyword>
<dbReference type="EMBL" id="NHOZ01000142">
    <property type="protein sequence ID" value="OYR60497.1"/>
    <property type="molecule type" value="Genomic_DNA"/>
</dbReference>
<feature type="region of interest" description="Disordered" evidence="1">
    <location>
        <begin position="102"/>
        <end position="129"/>
    </location>
</feature>
<gene>
    <name evidence="3" type="ORF">DJ80_15360</name>
</gene>
<feature type="transmembrane region" description="Helical" evidence="2">
    <location>
        <begin position="23"/>
        <end position="44"/>
    </location>
</feature>
<dbReference type="AlphaFoldDB" id="A0A256IWJ6"/>
<evidence type="ECO:0000313" key="3">
    <source>
        <dbReference type="EMBL" id="OYR60497.1"/>
    </source>
</evidence>
<feature type="transmembrane region" description="Helical" evidence="2">
    <location>
        <begin position="64"/>
        <end position="85"/>
    </location>
</feature>
<accession>A0A256IWJ6</accession>
<proteinExistence type="predicted"/>